<proteinExistence type="predicted"/>
<organism evidence="3">
    <name type="scientific">Phaeodactylum tricornutum</name>
    <name type="common">Diatom</name>
    <dbReference type="NCBI Taxonomy" id="2850"/>
    <lineage>
        <taxon>Eukaryota</taxon>
        <taxon>Sar</taxon>
        <taxon>Stramenopiles</taxon>
        <taxon>Ochrophyta</taxon>
        <taxon>Bacillariophyta</taxon>
        <taxon>Bacillariophyceae</taxon>
        <taxon>Bacillariophycidae</taxon>
        <taxon>Naviculales</taxon>
        <taxon>Phaeodactylaceae</taxon>
        <taxon>Phaeodactylum</taxon>
    </lineage>
</organism>
<keyword evidence="2" id="KW-0472">Membrane</keyword>
<feature type="region of interest" description="Disordered" evidence="1">
    <location>
        <begin position="1"/>
        <end position="125"/>
    </location>
</feature>
<keyword evidence="2" id="KW-1133">Transmembrane helix</keyword>
<sequence>MDSDDELEWSIHDLVHAPEPPSGARHQSHLQPSNPHASRRHLPFRSQSQYMNASSSPRSRSRSHDDSAAPWNSNDGQNIASGIRPRLWSQNSSSSTLSLPMLNALPHSKSDSNSPNESKDASFRRVAFAKDSNRRLYGLERSSMRQLPEDFVASELEDFSERKEEVDAYDVVRGDVESDLQKRNHRSRVDSQGGESSKASEGFTASDASFNEDDSEAGHDQEDVNDSNGSIPMESRVPLVVFGYRLPSWMNKRPSWNRIAGFIVTRAPCFWCYGFTQPTDREILARLNLLSCFIAVLQMASCVWLGWVSLSDGLVDRSVDVTENLGTNETIPADSQQRIQIILNFWNLNGAVYGLGILAFIIFVSAIMTVRVIQNVNLMGAIRYLWVLLWMAPFEILFVIGLFDYFRVTDVWIKHWWRDKAMAWFRYFFCSPQESFNTLCAVPLMSLAEEVDWCLFQYNSTACTGIRNRAQSNMEQWMLAYYWINAGVGLVLICLVGVMDPGCSAYHFMFPNHPSFVFVAFVKH</sequence>
<feature type="compositionally biased region" description="Low complexity" evidence="1">
    <location>
        <begin position="87"/>
        <end position="102"/>
    </location>
</feature>
<evidence type="ECO:0000256" key="1">
    <source>
        <dbReference type="SAM" id="MobiDB-lite"/>
    </source>
</evidence>
<feature type="transmembrane region" description="Helical" evidence="2">
    <location>
        <begin position="385"/>
        <end position="406"/>
    </location>
</feature>
<dbReference type="Proteomes" id="UP000836788">
    <property type="component" value="Chromosome 1"/>
</dbReference>
<evidence type="ECO:0000256" key="2">
    <source>
        <dbReference type="SAM" id="Phobius"/>
    </source>
</evidence>
<feature type="region of interest" description="Disordered" evidence="1">
    <location>
        <begin position="177"/>
        <end position="231"/>
    </location>
</feature>
<dbReference type="EMBL" id="OU594942">
    <property type="protein sequence ID" value="CAG9277998.1"/>
    <property type="molecule type" value="Genomic_DNA"/>
</dbReference>
<feature type="transmembrane region" description="Helical" evidence="2">
    <location>
        <begin position="351"/>
        <end position="373"/>
    </location>
</feature>
<feature type="compositionally biased region" description="Polar residues" evidence="1">
    <location>
        <begin position="71"/>
        <end position="80"/>
    </location>
</feature>
<feature type="transmembrane region" description="Helical" evidence="2">
    <location>
        <begin position="480"/>
        <end position="499"/>
    </location>
</feature>
<feature type="transmembrane region" description="Helical" evidence="2">
    <location>
        <begin position="287"/>
        <end position="307"/>
    </location>
</feature>
<evidence type="ECO:0000313" key="3">
    <source>
        <dbReference type="EMBL" id="CAG9277998.1"/>
    </source>
</evidence>
<keyword evidence="2" id="KW-0812">Transmembrane</keyword>
<gene>
    <name evidence="3" type="ORF">PTTT1_LOCUS5528</name>
</gene>
<accession>A0A8J9T5W5</accession>
<protein>
    <submittedName>
        <fullName evidence="3">Uncharacterized protein</fullName>
    </submittedName>
</protein>
<dbReference type="AlphaFoldDB" id="A0A8J9T5W5"/>
<reference evidence="3" key="1">
    <citation type="submission" date="2022-02" db="EMBL/GenBank/DDBJ databases">
        <authorList>
            <person name="Giguere J D."/>
        </authorList>
    </citation>
    <scope>NUCLEOTIDE SEQUENCE</scope>
    <source>
        <strain evidence="3">CCAP 1055/1</strain>
    </source>
</reference>
<name>A0A8J9T5W5_PHATR</name>